<dbReference type="EMBL" id="NKYE01000001">
    <property type="protein sequence ID" value="OZM74953.1"/>
    <property type="molecule type" value="Genomic_DNA"/>
</dbReference>
<accession>A0A263D916</accession>
<evidence type="ECO:0000256" key="1">
    <source>
        <dbReference type="SAM" id="MobiDB-lite"/>
    </source>
</evidence>
<evidence type="ECO:0000313" key="3">
    <source>
        <dbReference type="EMBL" id="OZM74953.1"/>
    </source>
</evidence>
<evidence type="ECO:0000313" key="4">
    <source>
        <dbReference type="Proteomes" id="UP000242444"/>
    </source>
</evidence>
<feature type="compositionally biased region" description="Gly residues" evidence="1">
    <location>
        <begin position="158"/>
        <end position="180"/>
    </location>
</feature>
<feature type="compositionally biased region" description="Low complexity" evidence="1">
    <location>
        <begin position="181"/>
        <end position="196"/>
    </location>
</feature>
<feature type="transmembrane region" description="Helical" evidence="2">
    <location>
        <begin position="63"/>
        <end position="86"/>
    </location>
</feature>
<feature type="region of interest" description="Disordered" evidence="1">
    <location>
        <begin position="1"/>
        <end position="31"/>
    </location>
</feature>
<organism evidence="3 4">
    <name type="scientific">Amycolatopsis antarctica</name>
    <dbReference type="NCBI Taxonomy" id="1854586"/>
    <lineage>
        <taxon>Bacteria</taxon>
        <taxon>Bacillati</taxon>
        <taxon>Actinomycetota</taxon>
        <taxon>Actinomycetes</taxon>
        <taxon>Pseudonocardiales</taxon>
        <taxon>Pseudonocardiaceae</taxon>
        <taxon>Amycolatopsis</taxon>
    </lineage>
</organism>
<keyword evidence="2" id="KW-0812">Transmembrane</keyword>
<protein>
    <submittedName>
        <fullName evidence="3">Uncharacterized protein</fullName>
    </submittedName>
</protein>
<keyword evidence="4" id="KW-1185">Reference proteome</keyword>
<name>A0A263D916_9PSEU</name>
<feature type="compositionally biased region" description="Polar residues" evidence="1">
    <location>
        <begin position="128"/>
        <end position="153"/>
    </location>
</feature>
<reference evidence="3 4" key="1">
    <citation type="submission" date="2017-07" db="EMBL/GenBank/DDBJ databases">
        <title>Amycolatopsis antarcticus sp. nov., isolated from the surface of an Antarcticus brown macroalga.</title>
        <authorList>
            <person name="Wang J."/>
            <person name="Leiva S."/>
            <person name="Huang J."/>
            <person name="Huang Y."/>
        </authorList>
    </citation>
    <scope>NUCLEOTIDE SEQUENCE [LARGE SCALE GENOMIC DNA]</scope>
    <source>
        <strain evidence="3 4">AU-G6</strain>
    </source>
</reference>
<feature type="region of interest" description="Disordered" evidence="1">
    <location>
        <begin position="96"/>
        <end position="217"/>
    </location>
</feature>
<proteinExistence type="predicted"/>
<sequence length="320" mass="33031">MGAQPSDLAYRRRKVTLRPADDGPAPDEDEARVYFLPPADGLGKFDLGTVPASVTPPRSWRRAAWFAAASSGGVVVAMLFAGSLFVGSPDQNSAINGWTDRRGGHPLLDQEQFSGEPPTQAPAIPAPGSSTSGPGTVEGTTDSVADGLTSDSALATAGPGGTGPAPGTTGGTTGAPGSTGGTTDPTGTGSTGAPTTSRPPEKPGPSSPQIVYRDEDSMKTMFAPRAKTMAERTQTYLDTVTEDPAAAREITTGDLQAQGTDGLARKYEGIAYFEVERVEVDREQAVTINTVKVVRDDGSVSRETRTLAFTPDEKISSEGG</sequence>
<keyword evidence="2" id="KW-0472">Membrane</keyword>
<keyword evidence="2" id="KW-1133">Transmembrane helix</keyword>
<dbReference type="InParanoid" id="A0A263D916"/>
<dbReference type="AlphaFoldDB" id="A0A263D916"/>
<dbReference type="Proteomes" id="UP000242444">
    <property type="component" value="Unassembled WGS sequence"/>
</dbReference>
<gene>
    <name evidence="3" type="ORF">CFN78_01765</name>
</gene>
<comment type="caution">
    <text evidence="3">The sequence shown here is derived from an EMBL/GenBank/DDBJ whole genome shotgun (WGS) entry which is preliminary data.</text>
</comment>
<evidence type="ECO:0000256" key="2">
    <source>
        <dbReference type="SAM" id="Phobius"/>
    </source>
</evidence>